<feature type="transmembrane region" description="Helical" evidence="6">
    <location>
        <begin position="167"/>
        <end position="187"/>
    </location>
</feature>
<gene>
    <name evidence="8" type="ORF">FLM9_1225</name>
</gene>
<dbReference type="Gene3D" id="1.20.1250.20">
    <property type="entry name" value="MFS general substrate transporter like domains"/>
    <property type="match status" value="1"/>
</dbReference>
<evidence type="ECO:0000256" key="1">
    <source>
        <dbReference type="ARBA" id="ARBA00004651"/>
    </source>
</evidence>
<name>A0A165B322_9SYNE</name>
<dbReference type="Proteomes" id="UP000182631">
    <property type="component" value="Unassembled WGS sequence"/>
</dbReference>
<evidence type="ECO:0000256" key="5">
    <source>
        <dbReference type="ARBA" id="ARBA00023136"/>
    </source>
</evidence>
<evidence type="ECO:0000256" key="3">
    <source>
        <dbReference type="ARBA" id="ARBA00022692"/>
    </source>
</evidence>
<dbReference type="AlphaFoldDB" id="A0A165B322"/>
<dbReference type="PROSITE" id="PS50850">
    <property type="entry name" value="MFS"/>
    <property type="match status" value="1"/>
</dbReference>
<sequence length="247" mass="25695">MCLSHSAQRPHWREYGLPSVDVSGGAAVDTQHVGLVVGLLGGSYAASQFLATPVVGSLSDHFRRGPVLMVCIIGTALSVGLFGLGAALGTRLMAGSGASLGLALMFAGRSLHGVAGGTAATAQAVIVDVTPPAKRTQALGLVGVAIGLGFIIGPGVGSWLMDVHLSLPIALAVAVALLNLLLTLGFFSETLPRSARQPGRLQPLLEHDSNLGQPPRGSLERGIRTWDRPSPCWGRWPLLFKVSCWDR</sequence>
<evidence type="ECO:0000313" key="9">
    <source>
        <dbReference type="Proteomes" id="UP000182631"/>
    </source>
</evidence>
<dbReference type="PANTHER" id="PTHR23504">
    <property type="entry name" value="MAJOR FACILITATOR SUPERFAMILY DOMAIN-CONTAINING PROTEIN 10"/>
    <property type="match status" value="1"/>
</dbReference>
<keyword evidence="4 6" id="KW-1133">Transmembrane helix</keyword>
<dbReference type="InterPro" id="IPR001958">
    <property type="entry name" value="Tet-R_TetA/multi-R_MdtG-like"/>
</dbReference>
<keyword evidence="5 6" id="KW-0472">Membrane</keyword>
<dbReference type="Pfam" id="PF07690">
    <property type="entry name" value="MFS_1"/>
    <property type="match status" value="1"/>
</dbReference>
<evidence type="ECO:0000256" key="4">
    <source>
        <dbReference type="ARBA" id="ARBA00022989"/>
    </source>
</evidence>
<evidence type="ECO:0000313" key="8">
    <source>
        <dbReference type="EMBL" id="SAY39162.1"/>
    </source>
</evidence>
<dbReference type="GO" id="GO:0022857">
    <property type="term" value="F:transmembrane transporter activity"/>
    <property type="evidence" value="ECO:0007669"/>
    <property type="project" value="InterPro"/>
</dbReference>
<dbReference type="InterPro" id="IPR036259">
    <property type="entry name" value="MFS_trans_sf"/>
</dbReference>
<protein>
    <submittedName>
        <fullName evidence="8">Multidrug-efflux transporter</fullName>
    </submittedName>
</protein>
<organism evidence="8 9">
    <name type="scientific">Candidatus Synechococcus spongiarum</name>
    <dbReference type="NCBI Taxonomy" id="431041"/>
    <lineage>
        <taxon>Bacteria</taxon>
        <taxon>Bacillati</taxon>
        <taxon>Cyanobacteriota</taxon>
        <taxon>Cyanophyceae</taxon>
        <taxon>Synechococcales</taxon>
        <taxon>Synechococcaceae</taxon>
        <taxon>Synechococcus</taxon>
    </lineage>
</organism>
<feature type="transmembrane region" description="Helical" evidence="6">
    <location>
        <begin position="67"/>
        <end position="88"/>
    </location>
</feature>
<evidence type="ECO:0000256" key="2">
    <source>
        <dbReference type="ARBA" id="ARBA00022448"/>
    </source>
</evidence>
<accession>A0A165B322</accession>
<feature type="domain" description="Major facilitator superfamily (MFS) profile" evidence="7">
    <location>
        <begin position="1"/>
        <end position="247"/>
    </location>
</feature>
<dbReference type="EMBL" id="FITM01000135">
    <property type="protein sequence ID" value="SAY39162.1"/>
    <property type="molecule type" value="Genomic_DNA"/>
</dbReference>
<reference evidence="9" key="1">
    <citation type="submission" date="2016-02" db="EMBL/GenBank/DDBJ databases">
        <authorList>
            <person name="liu f."/>
        </authorList>
    </citation>
    <scope>NUCLEOTIDE SEQUENCE [LARGE SCALE GENOMIC DNA]</scope>
</reference>
<comment type="subcellular location">
    <subcellularLocation>
        <location evidence="1">Cell membrane</location>
        <topology evidence="1">Multi-pass membrane protein</topology>
    </subcellularLocation>
</comment>
<keyword evidence="2" id="KW-0813">Transport</keyword>
<dbReference type="PRINTS" id="PR01035">
    <property type="entry name" value="TCRTETA"/>
</dbReference>
<evidence type="ECO:0000259" key="7">
    <source>
        <dbReference type="PROSITE" id="PS50850"/>
    </source>
</evidence>
<dbReference type="PANTHER" id="PTHR23504:SF15">
    <property type="entry name" value="MAJOR FACILITATOR SUPERFAMILY (MFS) PROFILE DOMAIN-CONTAINING PROTEIN"/>
    <property type="match status" value="1"/>
</dbReference>
<dbReference type="InterPro" id="IPR020846">
    <property type="entry name" value="MFS_dom"/>
</dbReference>
<keyword evidence="3 6" id="KW-0812">Transmembrane</keyword>
<feature type="transmembrane region" description="Helical" evidence="6">
    <location>
        <begin position="100"/>
        <end position="126"/>
    </location>
</feature>
<keyword evidence="9" id="KW-1185">Reference proteome</keyword>
<dbReference type="SUPFAM" id="SSF103473">
    <property type="entry name" value="MFS general substrate transporter"/>
    <property type="match status" value="1"/>
</dbReference>
<feature type="transmembrane region" description="Helical" evidence="6">
    <location>
        <begin position="138"/>
        <end position="161"/>
    </location>
</feature>
<dbReference type="InterPro" id="IPR011701">
    <property type="entry name" value="MFS"/>
</dbReference>
<evidence type="ECO:0000256" key="6">
    <source>
        <dbReference type="SAM" id="Phobius"/>
    </source>
</evidence>
<proteinExistence type="predicted"/>
<dbReference type="GO" id="GO:0005886">
    <property type="term" value="C:plasma membrane"/>
    <property type="evidence" value="ECO:0007669"/>
    <property type="project" value="UniProtKB-SubCell"/>
</dbReference>